<protein>
    <submittedName>
        <fullName evidence="2">Uncharacterized protein</fullName>
    </submittedName>
</protein>
<dbReference type="AlphaFoldDB" id="A0A821S8Z0"/>
<proteinExistence type="predicted"/>
<evidence type="ECO:0000256" key="1">
    <source>
        <dbReference type="SAM" id="SignalP"/>
    </source>
</evidence>
<feature type="chain" id="PRO_5032534194" evidence="1">
    <location>
        <begin position="21"/>
        <end position="114"/>
    </location>
</feature>
<organism evidence="2 3">
    <name type="scientific">Pieris macdunnoughi</name>
    <dbReference type="NCBI Taxonomy" id="345717"/>
    <lineage>
        <taxon>Eukaryota</taxon>
        <taxon>Metazoa</taxon>
        <taxon>Ecdysozoa</taxon>
        <taxon>Arthropoda</taxon>
        <taxon>Hexapoda</taxon>
        <taxon>Insecta</taxon>
        <taxon>Pterygota</taxon>
        <taxon>Neoptera</taxon>
        <taxon>Endopterygota</taxon>
        <taxon>Lepidoptera</taxon>
        <taxon>Glossata</taxon>
        <taxon>Ditrysia</taxon>
        <taxon>Papilionoidea</taxon>
        <taxon>Pieridae</taxon>
        <taxon>Pierinae</taxon>
        <taxon>Pieris</taxon>
    </lineage>
</organism>
<sequence>MKWLIFVYVCMLTQSIKCMAETIDVFEFGNNVGSVAFSKSGNIGLLEKNVKIPIILPKCTELSYVRVSVDNRRGPPKVDFDSEVNTVIIKYRPLQYSRSSYTVVAKSVDDNDCE</sequence>
<feature type="signal peptide" evidence="1">
    <location>
        <begin position="1"/>
        <end position="20"/>
    </location>
</feature>
<keyword evidence="3" id="KW-1185">Reference proteome</keyword>
<gene>
    <name evidence="2" type="ORF">PMACD_LOCUS7326</name>
</gene>
<name>A0A821S8Z0_9NEOP</name>
<keyword evidence="1" id="KW-0732">Signal</keyword>
<dbReference type="OrthoDB" id="7487540at2759"/>
<dbReference type="EMBL" id="CAJOBZ010000017">
    <property type="protein sequence ID" value="CAF4854166.1"/>
    <property type="molecule type" value="Genomic_DNA"/>
</dbReference>
<comment type="caution">
    <text evidence="2">The sequence shown here is derived from an EMBL/GenBank/DDBJ whole genome shotgun (WGS) entry which is preliminary data.</text>
</comment>
<evidence type="ECO:0000313" key="2">
    <source>
        <dbReference type="EMBL" id="CAF4854166.1"/>
    </source>
</evidence>
<accession>A0A821S8Z0</accession>
<dbReference type="Proteomes" id="UP000663880">
    <property type="component" value="Unassembled WGS sequence"/>
</dbReference>
<reference evidence="2" key="1">
    <citation type="submission" date="2021-02" db="EMBL/GenBank/DDBJ databases">
        <authorList>
            <person name="Steward A R."/>
        </authorList>
    </citation>
    <scope>NUCLEOTIDE SEQUENCE</scope>
</reference>
<evidence type="ECO:0000313" key="3">
    <source>
        <dbReference type="Proteomes" id="UP000663880"/>
    </source>
</evidence>